<dbReference type="AlphaFoldDB" id="V2Z470"/>
<sequence length="93" mass="11135">MGEHSISYQIVSFFPEVKQFNYSVLWDDKERKEAMKLIIDEEAVNKLYSNYWEVVRSQNDGYENTYKDIFSSIIETEESKKWREVIDKNATLP</sequence>
<organism evidence="1 2">
    <name type="scientific">Catonella morbi ATCC 51271</name>
    <dbReference type="NCBI Taxonomy" id="592026"/>
    <lineage>
        <taxon>Bacteria</taxon>
        <taxon>Bacillati</taxon>
        <taxon>Bacillota</taxon>
        <taxon>Clostridia</taxon>
        <taxon>Lachnospirales</taxon>
        <taxon>Lachnospiraceae</taxon>
        <taxon>Catonella</taxon>
    </lineage>
</organism>
<accession>V2Z470</accession>
<dbReference type="HOGENOM" id="CLU_2394400_0_0_9"/>
<dbReference type="Proteomes" id="UP000018227">
    <property type="component" value="Unassembled WGS sequence"/>
</dbReference>
<comment type="caution">
    <text evidence="1">The sequence shown here is derived from an EMBL/GenBank/DDBJ whole genome shotgun (WGS) entry which is preliminary data.</text>
</comment>
<name>V2Z470_9FIRM</name>
<gene>
    <name evidence="1" type="ORF">GCWU0000282_003271</name>
</gene>
<dbReference type="STRING" id="592026.GCWU0000282_003271"/>
<keyword evidence="2" id="KW-1185">Reference proteome</keyword>
<reference evidence="1 2" key="1">
    <citation type="submission" date="2013-06" db="EMBL/GenBank/DDBJ databases">
        <authorList>
            <person name="Weinstock G."/>
            <person name="Sodergren E."/>
            <person name="Clifton S."/>
            <person name="Fulton L."/>
            <person name="Fulton B."/>
            <person name="Courtney L."/>
            <person name="Fronick C."/>
            <person name="Harrison M."/>
            <person name="Strong C."/>
            <person name="Farmer C."/>
            <person name="Delahaunty K."/>
            <person name="Markovic C."/>
            <person name="Hall O."/>
            <person name="Minx P."/>
            <person name="Tomlinson C."/>
            <person name="Mitreva M."/>
            <person name="Nelson J."/>
            <person name="Hou S."/>
            <person name="Wollam A."/>
            <person name="Pepin K.H."/>
            <person name="Johnson M."/>
            <person name="Bhonagiri V."/>
            <person name="Nash W.E."/>
            <person name="Warren W."/>
            <person name="Chinwalla A."/>
            <person name="Mardis E.R."/>
            <person name="Wilson R.K."/>
        </authorList>
    </citation>
    <scope>NUCLEOTIDE SEQUENCE [LARGE SCALE GENOMIC DNA]</scope>
    <source>
        <strain evidence="1 2">ATCC 51271</strain>
    </source>
</reference>
<proteinExistence type="predicted"/>
<evidence type="ECO:0000313" key="2">
    <source>
        <dbReference type="Proteomes" id="UP000018227"/>
    </source>
</evidence>
<dbReference type="eggNOG" id="ENOG502ZG3A">
    <property type="taxonomic scope" value="Bacteria"/>
</dbReference>
<dbReference type="EMBL" id="ACIL03000021">
    <property type="protein sequence ID" value="ESL01710.1"/>
    <property type="molecule type" value="Genomic_DNA"/>
</dbReference>
<protein>
    <submittedName>
        <fullName evidence="1">Uncharacterized protein</fullName>
    </submittedName>
</protein>
<evidence type="ECO:0000313" key="1">
    <source>
        <dbReference type="EMBL" id="ESL01710.1"/>
    </source>
</evidence>